<evidence type="ECO:0000259" key="9">
    <source>
        <dbReference type="Pfam" id="PF01529"/>
    </source>
</evidence>
<dbReference type="PROSITE" id="PS50216">
    <property type="entry name" value="DHHC"/>
    <property type="match status" value="1"/>
</dbReference>
<evidence type="ECO:0000256" key="7">
    <source>
        <dbReference type="RuleBase" id="RU079119"/>
    </source>
</evidence>
<comment type="similarity">
    <text evidence="7">Belongs to the DHHC palmitoyltransferase family.</text>
</comment>
<dbReference type="EMBL" id="NBNE01003971">
    <property type="protein sequence ID" value="OWZ06417.1"/>
    <property type="molecule type" value="Genomic_DNA"/>
</dbReference>
<dbReference type="AlphaFoldDB" id="A0A225VNT5"/>
<feature type="transmembrane region" description="Helical" evidence="7">
    <location>
        <begin position="132"/>
        <end position="158"/>
    </location>
</feature>
<dbReference type="GO" id="GO:0016020">
    <property type="term" value="C:membrane"/>
    <property type="evidence" value="ECO:0007669"/>
    <property type="project" value="UniProtKB-SubCell"/>
</dbReference>
<gene>
    <name evidence="10" type="ORF">PHMEG_00021330</name>
</gene>
<evidence type="ECO:0000256" key="1">
    <source>
        <dbReference type="ARBA" id="ARBA00004141"/>
    </source>
</evidence>
<evidence type="ECO:0000313" key="11">
    <source>
        <dbReference type="Proteomes" id="UP000198211"/>
    </source>
</evidence>
<keyword evidence="4 7" id="KW-1133">Transmembrane helix</keyword>
<dbReference type="Pfam" id="PF01529">
    <property type="entry name" value="DHHC"/>
    <property type="match status" value="1"/>
</dbReference>
<dbReference type="PANTHER" id="PTHR22883">
    <property type="entry name" value="ZINC FINGER DHHC DOMAIN CONTAINING PROTEIN"/>
    <property type="match status" value="1"/>
</dbReference>
<reference evidence="11" key="1">
    <citation type="submission" date="2017-03" db="EMBL/GenBank/DDBJ databases">
        <title>Phytopthora megakarya and P. palmivora, two closely related causual agents of cacao black pod achieved similar genome size and gene model numbers by different mechanisms.</title>
        <authorList>
            <person name="Ali S."/>
            <person name="Shao J."/>
            <person name="Larry D.J."/>
            <person name="Kronmiller B."/>
            <person name="Shen D."/>
            <person name="Strem M.D."/>
            <person name="Melnick R.L."/>
            <person name="Guiltinan M.J."/>
            <person name="Tyler B.M."/>
            <person name="Meinhardt L.W."/>
            <person name="Bailey B.A."/>
        </authorList>
    </citation>
    <scope>NUCLEOTIDE SEQUENCE [LARGE SCALE GENOMIC DNA]</scope>
    <source>
        <strain evidence="11">zdho120</strain>
    </source>
</reference>
<evidence type="ECO:0000256" key="5">
    <source>
        <dbReference type="ARBA" id="ARBA00023136"/>
    </source>
</evidence>
<keyword evidence="5 7" id="KW-0472">Membrane</keyword>
<evidence type="ECO:0000313" key="10">
    <source>
        <dbReference type="EMBL" id="OWZ06417.1"/>
    </source>
</evidence>
<dbReference type="EC" id="2.3.1.225" evidence="7"/>
<feature type="compositionally biased region" description="Polar residues" evidence="8">
    <location>
        <begin position="179"/>
        <end position="195"/>
    </location>
</feature>
<dbReference type="InterPro" id="IPR039859">
    <property type="entry name" value="PFA4/ZDH16/20/ERF2-like"/>
</dbReference>
<dbReference type="GO" id="GO:0005783">
    <property type="term" value="C:endoplasmic reticulum"/>
    <property type="evidence" value="ECO:0007669"/>
    <property type="project" value="TreeGrafter"/>
</dbReference>
<comment type="subcellular location">
    <subcellularLocation>
        <location evidence="1">Membrane</location>
        <topology evidence="1">Multi-pass membrane protein</topology>
    </subcellularLocation>
</comment>
<accession>A0A225VNT5</accession>
<dbReference type="GO" id="GO:0005794">
    <property type="term" value="C:Golgi apparatus"/>
    <property type="evidence" value="ECO:0007669"/>
    <property type="project" value="TreeGrafter"/>
</dbReference>
<keyword evidence="6 7" id="KW-0012">Acyltransferase</keyword>
<protein>
    <recommendedName>
        <fullName evidence="7">Palmitoyltransferase</fullName>
        <ecNumber evidence="7">2.3.1.225</ecNumber>
    </recommendedName>
</protein>
<evidence type="ECO:0000256" key="8">
    <source>
        <dbReference type="SAM" id="MobiDB-lite"/>
    </source>
</evidence>
<keyword evidence="3 7" id="KW-0812">Transmembrane</keyword>
<evidence type="ECO:0000256" key="6">
    <source>
        <dbReference type="ARBA" id="ARBA00023315"/>
    </source>
</evidence>
<keyword evidence="11" id="KW-1185">Reference proteome</keyword>
<name>A0A225VNT5_9STRA</name>
<proteinExistence type="inferred from homology"/>
<comment type="domain">
    <text evidence="7">The DHHC domain is required for palmitoyltransferase activity.</text>
</comment>
<dbReference type="GO" id="GO:0019706">
    <property type="term" value="F:protein-cysteine S-palmitoyltransferase activity"/>
    <property type="evidence" value="ECO:0007669"/>
    <property type="project" value="UniProtKB-EC"/>
</dbReference>
<feature type="transmembrane region" description="Helical" evidence="7">
    <location>
        <begin position="72"/>
        <end position="95"/>
    </location>
</feature>
<feature type="domain" description="Palmitoyltransferase DHHC" evidence="9">
    <location>
        <begin position="26"/>
        <end position="171"/>
    </location>
</feature>
<keyword evidence="2 7" id="KW-0808">Transferase</keyword>
<evidence type="ECO:0000256" key="2">
    <source>
        <dbReference type="ARBA" id="ARBA00022679"/>
    </source>
</evidence>
<dbReference type="Proteomes" id="UP000198211">
    <property type="component" value="Unassembled WGS sequence"/>
</dbReference>
<dbReference type="PANTHER" id="PTHR22883:SF445">
    <property type="entry name" value="PALMITOYLTRANSFERASE"/>
    <property type="match status" value="1"/>
</dbReference>
<comment type="catalytic activity">
    <reaction evidence="7">
        <text>L-cysteinyl-[protein] + hexadecanoyl-CoA = S-hexadecanoyl-L-cysteinyl-[protein] + CoA</text>
        <dbReference type="Rhea" id="RHEA:36683"/>
        <dbReference type="Rhea" id="RHEA-COMP:10131"/>
        <dbReference type="Rhea" id="RHEA-COMP:11032"/>
        <dbReference type="ChEBI" id="CHEBI:29950"/>
        <dbReference type="ChEBI" id="CHEBI:57287"/>
        <dbReference type="ChEBI" id="CHEBI:57379"/>
        <dbReference type="ChEBI" id="CHEBI:74151"/>
        <dbReference type="EC" id="2.3.1.225"/>
    </reaction>
</comment>
<comment type="caution">
    <text evidence="10">The sequence shown here is derived from an EMBL/GenBank/DDBJ whole genome shotgun (WGS) entry which is preliminary data.</text>
</comment>
<organism evidence="10 11">
    <name type="scientific">Phytophthora megakarya</name>
    <dbReference type="NCBI Taxonomy" id="4795"/>
    <lineage>
        <taxon>Eukaryota</taxon>
        <taxon>Sar</taxon>
        <taxon>Stramenopiles</taxon>
        <taxon>Oomycota</taxon>
        <taxon>Peronosporomycetes</taxon>
        <taxon>Peronosporales</taxon>
        <taxon>Peronosporaceae</taxon>
        <taxon>Phytophthora</taxon>
    </lineage>
</organism>
<dbReference type="OrthoDB" id="5977743at2759"/>
<sequence>MSSPGVLLPRTLVYFDNYEFDGVLYHKRECSTCKTIKLARSKHCSVCNKCVPRFDHHCGWLNTCIGERNHWIFLRFLMMNVLLCGYGAYVLYGIMLDEYRHLLNEPFLNENTHAVVQGEPMVVVRYLIHEEAIITVLFVTCVGMGLALVCFCVFHLYLVSSNLTTNEFFKHREIRRSQRPSSNQETCRTTDNSEFSSKTLPGMHLYNLSSLGANWREVWNPRYKAKIIATKVAAGKPFHDHKGVKSA</sequence>
<evidence type="ECO:0000256" key="4">
    <source>
        <dbReference type="ARBA" id="ARBA00022989"/>
    </source>
</evidence>
<dbReference type="GO" id="GO:0006612">
    <property type="term" value="P:protein targeting to membrane"/>
    <property type="evidence" value="ECO:0007669"/>
    <property type="project" value="TreeGrafter"/>
</dbReference>
<evidence type="ECO:0000256" key="3">
    <source>
        <dbReference type="ARBA" id="ARBA00022692"/>
    </source>
</evidence>
<dbReference type="InterPro" id="IPR001594">
    <property type="entry name" value="Palmitoyltrfase_DHHC"/>
</dbReference>
<feature type="region of interest" description="Disordered" evidence="8">
    <location>
        <begin position="175"/>
        <end position="195"/>
    </location>
</feature>